<dbReference type="EMBL" id="BGPR01008074">
    <property type="protein sequence ID" value="GBN31375.1"/>
    <property type="molecule type" value="Genomic_DNA"/>
</dbReference>
<feature type="compositionally biased region" description="Low complexity" evidence="2">
    <location>
        <begin position="154"/>
        <end position="163"/>
    </location>
</feature>
<dbReference type="Gene3D" id="3.40.50.300">
    <property type="entry name" value="P-loop containing nucleotide triphosphate hydrolases"/>
    <property type="match status" value="1"/>
</dbReference>
<name>A0A4Y2MWB2_ARAVE</name>
<gene>
    <name evidence="3" type="ORF">AVEN_12449_2</name>
</gene>
<feature type="region of interest" description="Disordered" evidence="2">
    <location>
        <begin position="941"/>
        <end position="965"/>
    </location>
</feature>
<feature type="coiled-coil region" evidence="1">
    <location>
        <begin position="1385"/>
        <end position="1412"/>
    </location>
</feature>
<dbReference type="Proteomes" id="UP000499080">
    <property type="component" value="Unassembled WGS sequence"/>
</dbReference>
<evidence type="ECO:0000313" key="4">
    <source>
        <dbReference type="Proteomes" id="UP000499080"/>
    </source>
</evidence>
<feature type="region of interest" description="Disordered" evidence="2">
    <location>
        <begin position="987"/>
        <end position="1020"/>
    </location>
</feature>
<organism evidence="3 4">
    <name type="scientific">Araneus ventricosus</name>
    <name type="common">Orbweaver spider</name>
    <name type="synonym">Epeira ventricosa</name>
    <dbReference type="NCBI Taxonomy" id="182803"/>
    <lineage>
        <taxon>Eukaryota</taxon>
        <taxon>Metazoa</taxon>
        <taxon>Ecdysozoa</taxon>
        <taxon>Arthropoda</taxon>
        <taxon>Chelicerata</taxon>
        <taxon>Arachnida</taxon>
        <taxon>Araneae</taxon>
        <taxon>Araneomorphae</taxon>
        <taxon>Entelegynae</taxon>
        <taxon>Araneoidea</taxon>
        <taxon>Araneidae</taxon>
        <taxon>Araneus</taxon>
    </lineage>
</organism>
<evidence type="ECO:0000313" key="3">
    <source>
        <dbReference type="EMBL" id="GBN31375.1"/>
    </source>
</evidence>
<feature type="compositionally biased region" description="Gly residues" evidence="2">
    <location>
        <begin position="989"/>
        <end position="1004"/>
    </location>
</feature>
<feature type="region of interest" description="Disordered" evidence="2">
    <location>
        <begin position="136"/>
        <end position="166"/>
    </location>
</feature>
<keyword evidence="4" id="KW-1185">Reference proteome</keyword>
<dbReference type="SUPFAM" id="SSF52540">
    <property type="entry name" value="P-loop containing nucleoside triphosphate hydrolases"/>
    <property type="match status" value="1"/>
</dbReference>
<accession>A0A4Y2MWB2</accession>
<evidence type="ECO:0008006" key="5">
    <source>
        <dbReference type="Google" id="ProtNLM"/>
    </source>
</evidence>
<dbReference type="OrthoDB" id="6433723at2759"/>
<protein>
    <recommendedName>
        <fullName evidence="5">G domain-containing protein</fullName>
    </recommendedName>
</protein>
<evidence type="ECO:0000256" key="2">
    <source>
        <dbReference type="SAM" id="MobiDB-lite"/>
    </source>
</evidence>
<comment type="caution">
    <text evidence="3">The sequence shown here is derived from an EMBL/GenBank/DDBJ whole genome shotgun (WGS) entry which is preliminary data.</text>
</comment>
<dbReference type="InterPro" id="IPR027417">
    <property type="entry name" value="P-loop_NTPase"/>
</dbReference>
<sequence>MIEATPHHLLDCVALEYDDLLKRPDFVLETLNSSNTEYDSERRKRGDLTKGHREIQWMVLLIHNPKVPVFGEKWSWSMKASVAATGGLPHGNCTTISWCYPWRKCRGWEIPEPVTTSPCWAPWWVGGHRDENINTSNMAPSLISRPGGGLNLPNSNDASAQNADAEKSDQLIKDTFDLLERGEKEIKFDEKHKDVILILGNTGSGKSTFTQWVAGDNTKLISRETREGTGEYIIVDHNRIGHNTLKSKTVFPELVVDAKTNAAYYDCPGFRDTRTSHDIAGTYFIKRVIDYSTSVKMIFTISHHSVRKGVDRQDFMKLVRHVTDFVKDIEKFKHSIAIVATKVDNQYIKQGKSFVLVEDEKVIAAISDFLQEAKQYLEDNSKSPKLSGKENQFYENAIKFVDVLLEKDGESYPKIGLFRRPDEPGPISDIPLLQKGKEDIERIIYEKLDFTAKNNEDFGYTVSETTKIDIIEIVDEINKNLWSRISNIAENMQEYYQNLFEQVRCKMQLFLTETDVIDVNSSEAEAFARIFSSGYSITSDLVNKTMNITNPEELAEIVKSAVSNLEINISKDDVLYIANQGKYFSFLQTVSDNILSSKPWDKLFKDVETFLSGTKTLILHDVYSAAEKVNNRIQINLDAAVKAMQEEYAGNIKSLEIQKLPEKLNKDSRIIFQSTEEMKNGTTTEKLVNAIQYVADNLGVSLPKENLQHVTNQGKYLKFLNVIGDETLDAEPIKWLTPFRNIAKYFDESIKWYTFLEDMHNKFSQYDIQKDRQMYNVADLEDWGQLGKPQGISVSSINFEKFLNKIEDYNVTEYETIRNLTTTGLQIEELNQVLSSTLKHRPTVRCLEPNIIIKGNYISLNEIMQNIMRNSDTDNSCKNFKDQLDSGKYNMFKVFALNKVFFDTDLTLAGKGISVVVISPKWEVIGSRIIELNGADAAPHAKSKAKNGAHPGSNGMNGAPGKPGRSGETFFGIGTTFVNGANLKISSNGGKGGRGQDGGDGATGVPGRNAETPSASDPPCENGYVGGFKCEEIKKKNRGGFILFAVVVFTDGTSTEKSFRIFGLPGGRGGNGGDGGKEGRGGYLGNISILELNGPSDITKVATMGKEGEIGEAGAGSAQGGKNGNDIIADWYFWRPNGISFLLGRRPYKEWKWKVTINTNGTGPAGKFGKNGANAAGLQNPVPANGIRKLSNIINEYKTYLRENLNDRFNKHSLSQFLDQLNSRNDVKKLYDTLGLIDEFRGLEEQFHKLSDQIDFSSFYSSLKQRINDFAKSYKDDTNSRENKKVLNYLYTATLGRIYNLKENSESNLIIDIRGYLDLIKENIKPLKDLQMTNNKADVIYKYKENYKRGIDKKIEEATTFIVKQINPEIENVSMQIDNQVNYLIDETIALQKKAEKEREELVKKKKELEYALAIKGLFSCFQIIGRVVSFLGPIGAIAGTVIEATSTVGESLALNNQHQTLNLPSDIVSAIATIGDQIKTTRNQKVAHLTKLLDEISEEIKKNPEDLNDIQGKISDIKDKLEKVGENKDFKQVKMIESELKRELERKGEDLKVHSTDEKSLNAWKVVGKIYQISQFGSLLLDTYDKIKGDKEKVDVITDAIEKIEDEMKQLREYEEGIYDTIVPMLQEMENNMIVISDKLEDKSQVTLDVTKWKVQSTLKDMRLQIQRLTEGFEVKDDISRCIEKLDEVMTTLINIYDRIQSFQDQQNLANYIADISSVAASSISIRNQQLVNAINHLEWAIRSNIVLKQYKSAVDAFKQWVFPLVDHYIETPMLPSQLQLDTNIQDLVQNAMREIETIKQKLALYNTSVKNSDQYLQSAEFSSRYVSSQPFFVWKNEEYGGIISNLLAGKKVILKADVKNSVPHKDAIKFSVINFYFRTKNETAQSLLSETLKGFDIRATHIGNSYYRYADKIFLITSDSVPISYSCETNDAGVPIRSNTVYSKLKSGDLLLSPYTLWEVKMINTTNKYSFHDLESYKNEIDLELSGFGSYVDANVFKVAAGAYKSFMVNNNTNLAALKTSVNKATDVNGCTTSNYRLTRSLDKFVVNSDYMTNGAAAGISSPINLLYNFLKTYFVSNVIITMNQIFDREQISVRNNDNCSELPEERVETRNTDQTVASNPAVTNTVKVESISNEDNLGLNKETTGQKSENTFIIHFDYRNSCSKSLLLSDQKDRGNNQLIQVPELNCSLLLADLVIRTITGNRYKSGIDECLLSPRDVVLRKITNGAVRGESEVKQKLQRLLSEKEDRERKSWFSKLNDYVTSTLQLLGLSRNEDTDEYVLDIRKLFT</sequence>
<reference evidence="3 4" key="1">
    <citation type="journal article" date="2019" name="Sci. Rep.">
        <title>Orb-weaving spider Araneus ventricosus genome elucidates the spidroin gene catalogue.</title>
        <authorList>
            <person name="Kono N."/>
            <person name="Nakamura H."/>
            <person name="Ohtoshi R."/>
            <person name="Moran D.A.P."/>
            <person name="Shinohara A."/>
            <person name="Yoshida Y."/>
            <person name="Fujiwara M."/>
            <person name="Mori M."/>
            <person name="Tomita M."/>
            <person name="Arakawa K."/>
        </authorList>
    </citation>
    <scope>NUCLEOTIDE SEQUENCE [LARGE SCALE GENOMIC DNA]</scope>
</reference>
<proteinExistence type="predicted"/>
<keyword evidence="1" id="KW-0175">Coiled coil</keyword>
<evidence type="ECO:0000256" key="1">
    <source>
        <dbReference type="SAM" id="Coils"/>
    </source>
</evidence>